<feature type="chain" id="PRO_5026748848" evidence="1">
    <location>
        <begin position="21"/>
        <end position="328"/>
    </location>
</feature>
<sequence length="328" mass="35992">MMKKLIPFAVAAMLAGAACAQEELAAPEGEQVVITGQRPGPGLWKVSKGEHVLYVFGDYAPLPTKMDWRSHEVEAILSKSQEYLPKPDFGISVGLWGGLKMLPFAIGFKDNPDGAKLVDVLPAETYDRWQVLKARYIGNDSGIERERPMFAATTLYKNGLEKNGLTMRTGVSEKIHKIAQQYKVKTTSSSVHMALDDPAQALKAFKKSPGADTSCFIKTVDNLESDLEAMRVRANAWAIGDMSKITSLNFAERDEACKDAVMKNDAFRSNEKLVQAEKTIAGKWLANAERALEANNTTFAVLSLARILDPKGPLAELKARGYKVEAPE</sequence>
<comment type="caution">
    <text evidence="2">The sequence shown here is derived from an EMBL/GenBank/DDBJ whole genome shotgun (WGS) entry which is preliminary data.</text>
</comment>
<name>A0A6N9HBN0_9BURK</name>
<dbReference type="EMBL" id="WWCJ01000001">
    <property type="protein sequence ID" value="MYN00627.1"/>
    <property type="molecule type" value="Genomic_DNA"/>
</dbReference>
<reference evidence="2 3" key="1">
    <citation type="submission" date="2019-12" db="EMBL/GenBank/DDBJ databases">
        <title>Novel species isolated from a subtropical stream in China.</title>
        <authorList>
            <person name="Lu H."/>
        </authorList>
    </citation>
    <scope>NUCLEOTIDE SEQUENCE [LARGE SCALE GENOMIC DNA]</scope>
    <source>
        <strain evidence="2 3">DS3</strain>
    </source>
</reference>
<proteinExistence type="predicted"/>
<evidence type="ECO:0000313" key="3">
    <source>
        <dbReference type="Proteomes" id="UP000448575"/>
    </source>
</evidence>
<dbReference type="InterPro" id="IPR002816">
    <property type="entry name" value="TraB/PrgY/GumN_fam"/>
</dbReference>
<dbReference type="PROSITE" id="PS51257">
    <property type="entry name" value="PROKAR_LIPOPROTEIN"/>
    <property type="match status" value="1"/>
</dbReference>
<keyword evidence="3" id="KW-1185">Reference proteome</keyword>
<keyword evidence="1" id="KW-0732">Signal</keyword>
<organism evidence="2 3">
    <name type="scientific">Pseudoduganella guangdongensis</name>
    <dbReference type="NCBI Taxonomy" id="2692179"/>
    <lineage>
        <taxon>Bacteria</taxon>
        <taxon>Pseudomonadati</taxon>
        <taxon>Pseudomonadota</taxon>
        <taxon>Betaproteobacteria</taxon>
        <taxon>Burkholderiales</taxon>
        <taxon>Oxalobacteraceae</taxon>
        <taxon>Telluria group</taxon>
        <taxon>Pseudoduganella</taxon>
    </lineage>
</organism>
<dbReference type="AlphaFoldDB" id="A0A6N9HBN0"/>
<evidence type="ECO:0000256" key="1">
    <source>
        <dbReference type="SAM" id="SignalP"/>
    </source>
</evidence>
<gene>
    <name evidence="2" type="ORF">GTP41_00785</name>
</gene>
<evidence type="ECO:0000313" key="2">
    <source>
        <dbReference type="EMBL" id="MYN00627.1"/>
    </source>
</evidence>
<dbReference type="Proteomes" id="UP000448575">
    <property type="component" value="Unassembled WGS sequence"/>
</dbReference>
<dbReference type="RefSeq" id="WP_161023647.1">
    <property type="nucleotide sequence ID" value="NZ_WWCJ01000001.1"/>
</dbReference>
<protein>
    <submittedName>
        <fullName evidence="2">TraB/GumN family protein</fullName>
    </submittedName>
</protein>
<accession>A0A6N9HBN0</accession>
<dbReference type="Pfam" id="PF01963">
    <property type="entry name" value="TraB_PrgY_gumN"/>
    <property type="match status" value="1"/>
</dbReference>
<feature type="signal peptide" evidence="1">
    <location>
        <begin position="1"/>
        <end position="20"/>
    </location>
</feature>
<dbReference type="CDD" id="cd14788">
    <property type="entry name" value="GumN"/>
    <property type="match status" value="1"/>
</dbReference>